<evidence type="ECO:0000313" key="2">
    <source>
        <dbReference type="EMBL" id="NML45057.1"/>
    </source>
</evidence>
<proteinExistence type="inferred from homology"/>
<dbReference type="Pfam" id="PF13561">
    <property type="entry name" value="adh_short_C2"/>
    <property type="match status" value="1"/>
</dbReference>
<dbReference type="EMBL" id="JABBFX010000001">
    <property type="protein sequence ID" value="NML45057.1"/>
    <property type="molecule type" value="Genomic_DNA"/>
</dbReference>
<comment type="similarity">
    <text evidence="1">Belongs to the short-chain dehydrogenases/reductases (SDR) family.</text>
</comment>
<accession>A0A848H3H9</accession>
<reference evidence="2 3" key="1">
    <citation type="submission" date="2020-04" db="EMBL/GenBank/DDBJ databases">
        <title>Ramlibacter sp. G-1-2-2 isolated from soil.</title>
        <authorList>
            <person name="Dahal R.H."/>
        </authorList>
    </citation>
    <scope>NUCLEOTIDE SEQUENCE [LARGE SCALE GENOMIC DNA]</scope>
    <source>
        <strain evidence="2 3">G-1-2-2</strain>
    </source>
</reference>
<organism evidence="2 3">
    <name type="scientific">Ramlibacter agri</name>
    <dbReference type="NCBI Taxonomy" id="2728837"/>
    <lineage>
        <taxon>Bacteria</taxon>
        <taxon>Pseudomonadati</taxon>
        <taxon>Pseudomonadota</taxon>
        <taxon>Betaproteobacteria</taxon>
        <taxon>Burkholderiales</taxon>
        <taxon>Comamonadaceae</taxon>
        <taxon>Ramlibacter</taxon>
    </lineage>
</organism>
<dbReference type="PANTHER" id="PTHR42760:SF40">
    <property type="entry name" value="3-OXOACYL-[ACYL-CARRIER-PROTEIN] REDUCTASE, CHLOROPLASTIC"/>
    <property type="match status" value="1"/>
</dbReference>
<dbReference type="PRINTS" id="PR00081">
    <property type="entry name" value="GDHRDH"/>
</dbReference>
<evidence type="ECO:0000256" key="1">
    <source>
        <dbReference type="ARBA" id="ARBA00006484"/>
    </source>
</evidence>
<dbReference type="PANTHER" id="PTHR42760">
    <property type="entry name" value="SHORT-CHAIN DEHYDROGENASES/REDUCTASES FAMILY MEMBER"/>
    <property type="match status" value="1"/>
</dbReference>
<dbReference type="RefSeq" id="WP_169419147.1">
    <property type="nucleotide sequence ID" value="NZ_JABBFX010000001.1"/>
</dbReference>
<dbReference type="PRINTS" id="PR00080">
    <property type="entry name" value="SDRFAMILY"/>
</dbReference>
<dbReference type="GO" id="GO:0016616">
    <property type="term" value="F:oxidoreductase activity, acting on the CH-OH group of donors, NAD or NADP as acceptor"/>
    <property type="evidence" value="ECO:0007669"/>
    <property type="project" value="TreeGrafter"/>
</dbReference>
<gene>
    <name evidence="2" type="ORF">HHL11_14965</name>
</gene>
<protein>
    <submittedName>
        <fullName evidence="2">SDR family oxidoreductase</fullName>
    </submittedName>
</protein>
<dbReference type="InterPro" id="IPR036291">
    <property type="entry name" value="NAD(P)-bd_dom_sf"/>
</dbReference>
<name>A0A848H3H9_9BURK</name>
<evidence type="ECO:0000313" key="3">
    <source>
        <dbReference type="Proteomes" id="UP000541185"/>
    </source>
</evidence>
<comment type="caution">
    <text evidence="2">The sequence shown here is derived from an EMBL/GenBank/DDBJ whole genome shotgun (WGS) entry which is preliminary data.</text>
</comment>
<dbReference type="AlphaFoldDB" id="A0A848H3H9"/>
<dbReference type="GO" id="GO:0030497">
    <property type="term" value="P:fatty acid elongation"/>
    <property type="evidence" value="ECO:0007669"/>
    <property type="project" value="TreeGrafter"/>
</dbReference>
<dbReference type="SUPFAM" id="SSF51735">
    <property type="entry name" value="NAD(P)-binding Rossmann-fold domains"/>
    <property type="match status" value="1"/>
</dbReference>
<dbReference type="InterPro" id="IPR002347">
    <property type="entry name" value="SDR_fam"/>
</dbReference>
<sequence length="412" mass="42706">MIRNATSSPPAVLLTGAGAGIGRATALRLARAGWHCVLVDADAGALQRLRSAWPADAIPPLGLVADLTDAAQIEALARDVPQLDALINNAGLSAGGADALSEDAAVARLLALNLAAPARLVQACTPRLRSGARIVNVASGAGLRAIPWRGLYSPSKAGVIAQTQALARARPDWTVTALSPGFVRTELVQRLIESERLDPTRAVAKIPLGRMAEPEDMAEALCFLASPGARVLSGQLLVLDGGSSVYGGSEALPPAERPTLDSQLPLALRCADVQAPGWREALAAWAPERERANAYPAVLDGAALEAAPGNMLETVRRSARRFCASHDAQASLTLLLPAAAPDLAWELAGDAAAARMLVATLAAEWGKRGLRVNALEIARGSAPADCLPLLDYVMGARAQFLTGQVLRPGAGH</sequence>
<dbReference type="CDD" id="cd05233">
    <property type="entry name" value="SDR_c"/>
    <property type="match status" value="1"/>
</dbReference>
<keyword evidence="3" id="KW-1185">Reference proteome</keyword>
<dbReference type="Gene3D" id="3.40.50.720">
    <property type="entry name" value="NAD(P)-binding Rossmann-like Domain"/>
    <property type="match status" value="1"/>
</dbReference>
<dbReference type="Proteomes" id="UP000541185">
    <property type="component" value="Unassembled WGS sequence"/>
</dbReference>